<evidence type="ECO:0000256" key="1">
    <source>
        <dbReference type="ARBA" id="ARBA00009673"/>
    </source>
</evidence>
<keyword evidence="2" id="KW-0820">tRNA-binding</keyword>
<gene>
    <name evidence="2" type="primary">dtd</name>
    <name evidence="3" type="ORF">DES51_107149</name>
</gene>
<comment type="function">
    <text evidence="2">An aminoacyl-tRNA editing enzyme that deacylates mischarged D-aminoacyl-tRNAs. Also deacylates mischarged glycyl-tRNA(Ala), protecting cells against glycine mischarging by AlaRS. Acts via tRNA-based rather than protein-based catalysis; rejects L-amino acids rather than detecting D-amino acids in the active site. By recycling D-aminoacyl-tRNA to D-amino acids and free tRNA molecules, this enzyme counteracts the toxicity associated with the formation of D-aminoacyl-tRNA entities in vivo and helps enforce protein L-homochirality.</text>
</comment>
<protein>
    <recommendedName>
        <fullName evidence="2">D-aminoacyl-tRNA deacylase</fullName>
        <shortName evidence="2">DTD</shortName>
        <ecNumber evidence="2">3.1.1.96</ecNumber>
    </recommendedName>
    <alternativeName>
        <fullName evidence="2">Gly-tRNA(Ala) deacylase</fullName>
        <ecNumber evidence="2">3.1.1.-</ecNumber>
    </alternativeName>
</protein>
<dbReference type="GO" id="GO:0005737">
    <property type="term" value="C:cytoplasm"/>
    <property type="evidence" value="ECO:0007669"/>
    <property type="project" value="UniProtKB-SubCell"/>
</dbReference>
<comment type="catalytic activity">
    <reaction evidence="2">
        <text>glycyl-tRNA(Ala) + H2O = tRNA(Ala) + glycine + H(+)</text>
        <dbReference type="Rhea" id="RHEA:53744"/>
        <dbReference type="Rhea" id="RHEA-COMP:9657"/>
        <dbReference type="Rhea" id="RHEA-COMP:13640"/>
        <dbReference type="ChEBI" id="CHEBI:15377"/>
        <dbReference type="ChEBI" id="CHEBI:15378"/>
        <dbReference type="ChEBI" id="CHEBI:57305"/>
        <dbReference type="ChEBI" id="CHEBI:78442"/>
        <dbReference type="ChEBI" id="CHEBI:78522"/>
    </reaction>
</comment>
<dbReference type="AlphaFoldDB" id="A0A318KPB0"/>
<keyword evidence="2" id="KW-0378">Hydrolase</keyword>
<dbReference type="Pfam" id="PF02580">
    <property type="entry name" value="Tyr_Deacylase"/>
    <property type="match status" value="1"/>
</dbReference>
<dbReference type="CDD" id="cd00563">
    <property type="entry name" value="Dtyr_deacylase"/>
    <property type="match status" value="1"/>
</dbReference>
<dbReference type="GO" id="GO:0019478">
    <property type="term" value="P:D-amino acid catabolic process"/>
    <property type="evidence" value="ECO:0007669"/>
    <property type="project" value="UniProtKB-UniRule"/>
</dbReference>
<dbReference type="GO" id="GO:0043908">
    <property type="term" value="F:Ser(Gly)-tRNA(Ala) hydrolase activity"/>
    <property type="evidence" value="ECO:0007669"/>
    <property type="project" value="UniProtKB-UniRule"/>
</dbReference>
<dbReference type="SUPFAM" id="SSF69500">
    <property type="entry name" value="DTD-like"/>
    <property type="match status" value="1"/>
</dbReference>
<dbReference type="HAMAP" id="MF_00518">
    <property type="entry name" value="Deacylase_Dtd"/>
    <property type="match status" value="1"/>
</dbReference>
<dbReference type="PANTHER" id="PTHR10472">
    <property type="entry name" value="D-TYROSYL-TRNA TYR DEACYLASE"/>
    <property type="match status" value="1"/>
</dbReference>
<reference evidence="3 4" key="1">
    <citation type="submission" date="2018-05" db="EMBL/GenBank/DDBJ databases">
        <title>Genomic Encyclopedia of Type Strains, Phase IV (KMG-IV): sequencing the most valuable type-strain genomes for metagenomic binning, comparative biology and taxonomic classification.</title>
        <authorList>
            <person name="Goeker M."/>
        </authorList>
    </citation>
    <scope>NUCLEOTIDE SEQUENCE [LARGE SCALE GENOMIC DNA]</scope>
    <source>
        <strain evidence="3 4">JC118</strain>
    </source>
</reference>
<keyword evidence="2" id="KW-0694">RNA-binding</keyword>
<name>A0A318KPB0_9FIRM</name>
<comment type="catalytic activity">
    <reaction evidence="2">
        <text>a D-aminoacyl-tRNA + H2O = a tRNA + a D-alpha-amino acid + H(+)</text>
        <dbReference type="Rhea" id="RHEA:13953"/>
        <dbReference type="Rhea" id="RHEA-COMP:10123"/>
        <dbReference type="Rhea" id="RHEA-COMP:10124"/>
        <dbReference type="ChEBI" id="CHEBI:15377"/>
        <dbReference type="ChEBI" id="CHEBI:15378"/>
        <dbReference type="ChEBI" id="CHEBI:59871"/>
        <dbReference type="ChEBI" id="CHEBI:78442"/>
        <dbReference type="ChEBI" id="CHEBI:79333"/>
        <dbReference type="EC" id="3.1.1.96"/>
    </reaction>
</comment>
<dbReference type="EMBL" id="QJKH01000007">
    <property type="protein sequence ID" value="PXX78608.1"/>
    <property type="molecule type" value="Genomic_DNA"/>
</dbReference>
<comment type="caution">
    <text evidence="3">The sequence shown here is derived from an EMBL/GenBank/DDBJ whole genome shotgun (WGS) entry which is preliminary data.</text>
</comment>
<comment type="domain">
    <text evidence="2">A Gly-cisPro motif from one monomer fits into the active site of the other monomer to allow specific chiral rejection of L-amino acids.</text>
</comment>
<evidence type="ECO:0000313" key="4">
    <source>
        <dbReference type="Proteomes" id="UP000247612"/>
    </source>
</evidence>
<dbReference type="PANTHER" id="PTHR10472:SF5">
    <property type="entry name" value="D-AMINOACYL-TRNA DEACYLASE 1"/>
    <property type="match status" value="1"/>
</dbReference>
<dbReference type="Proteomes" id="UP000247612">
    <property type="component" value="Unassembled WGS sequence"/>
</dbReference>
<evidence type="ECO:0000256" key="2">
    <source>
        <dbReference type="HAMAP-Rule" id="MF_00518"/>
    </source>
</evidence>
<dbReference type="EC" id="3.1.1.-" evidence="2"/>
<dbReference type="Gene3D" id="3.50.80.10">
    <property type="entry name" value="D-tyrosyl-tRNA(Tyr) deacylase"/>
    <property type="match status" value="1"/>
</dbReference>
<proteinExistence type="inferred from homology"/>
<comment type="similarity">
    <text evidence="1 2">Belongs to the DTD family.</text>
</comment>
<dbReference type="OrthoDB" id="9801395at2"/>
<keyword evidence="2" id="KW-0963">Cytoplasm</keyword>
<evidence type="ECO:0000313" key="3">
    <source>
        <dbReference type="EMBL" id="PXX78608.1"/>
    </source>
</evidence>
<sequence length="150" mass="16645">MRVLLQRVTHASCTVDHQCNGQIEKGYLALVGITHEDNIDIIEKMALKVINLRVFSDADDKMNLSLKDIGGSVLSVSQFTLYADCRKGRRPGFEKSAKPDQAQPLYEAFNEALRHEGINVAIGIFGADMKIELLNDGPVTIMLDSDEVIR</sequence>
<comment type="subunit">
    <text evidence="2">Homodimer.</text>
</comment>
<dbReference type="GO" id="GO:0000049">
    <property type="term" value="F:tRNA binding"/>
    <property type="evidence" value="ECO:0007669"/>
    <property type="project" value="UniProtKB-UniRule"/>
</dbReference>
<comment type="subcellular location">
    <subcellularLocation>
        <location evidence="2">Cytoplasm</location>
    </subcellularLocation>
</comment>
<dbReference type="RefSeq" id="WP_022939187.1">
    <property type="nucleotide sequence ID" value="NZ_CABKRQ010000008.1"/>
</dbReference>
<dbReference type="GO" id="GO:0106026">
    <property type="term" value="F:Gly-tRNA(Ala) deacylase activity"/>
    <property type="evidence" value="ECO:0007669"/>
    <property type="project" value="UniProtKB-UniRule"/>
</dbReference>
<dbReference type="InterPro" id="IPR023509">
    <property type="entry name" value="DTD-like_sf"/>
</dbReference>
<dbReference type="GO" id="GO:0051500">
    <property type="term" value="F:D-tyrosyl-tRNA(Tyr) deacylase activity"/>
    <property type="evidence" value="ECO:0007669"/>
    <property type="project" value="TreeGrafter"/>
</dbReference>
<accession>A0A318KPB0</accession>
<keyword evidence="4" id="KW-1185">Reference proteome</keyword>
<dbReference type="STRING" id="1034346.GCA_000313565_02904"/>
<organism evidence="3 4">
    <name type="scientific">Dielma fastidiosa</name>
    <dbReference type="NCBI Taxonomy" id="1034346"/>
    <lineage>
        <taxon>Bacteria</taxon>
        <taxon>Bacillati</taxon>
        <taxon>Bacillota</taxon>
        <taxon>Erysipelotrichia</taxon>
        <taxon>Erysipelotrichales</taxon>
        <taxon>Erysipelotrichaceae</taxon>
        <taxon>Dielma</taxon>
    </lineage>
</organism>
<feature type="short sequence motif" description="Gly-cisPro motif, important for rejection of L-amino acids" evidence="2">
    <location>
        <begin position="137"/>
        <end position="138"/>
    </location>
</feature>
<dbReference type="InterPro" id="IPR003732">
    <property type="entry name" value="Daa-tRNA_deacyls_DTD"/>
</dbReference>
<dbReference type="NCBIfam" id="TIGR00256">
    <property type="entry name" value="D-aminoacyl-tRNA deacylase"/>
    <property type="match status" value="1"/>
</dbReference>
<dbReference type="FunFam" id="3.50.80.10:FF:000001">
    <property type="entry name" value="D-aminoacyl-tRNA deacylase"/>
    <property type="match status" value="1"/>
</dbReference>
<dbReference type="EC" id="3.1.1.96" evidence="2"/>